<dbReference type="PANTHER" id="PTHR12526:SF637">
    <property type="entry name" value="GLYCOSYLTRANSFERASE EPSF-RELATED"/>
    <property type="match status" value="1"/>
</dbReference>
<evidence type="ECO:0000259" key="1">
    <source>
        <dbReference type="Pfam" id="PF00534"/>
    </source>
</evidence>
<dbReference type="EMBL" id="PNJD01000416">
    <property type="protein sequence ID" value="PMP94243.1"/>
    <property type="molecule type" value="Genomic_DNA"/>
</dbReference>
<gene>
    <name evidence="2" type="ORF">C0169_06750</name>
</gene>
<dbReference type="Gene3D" id="3.40.50.2000">
    <property type="entry name" value="Glycogen Phosphorylase B"/>
    <property type="match status" value="2"/>
</dbReference>
<dbReference type="GO" id="GO:0016757">
    <property type="term" value="F:glycosyltransferase activity"/>
    <property type="evidence" value="ECO:0007669"/>
    <property type="project" value="InterPro"/>
</dbReference>
<dbReference type="Proteomes" id="UP000235619">
    <property type="component" value="Unassembled WGS sequence"/>
</dbReference>
<name>A0A2N7Q7U6_9BACT</name>
<dbReference type="Pfam" id="PF00534">
    <property type="entry name" value="Glycos_transf_1"/>
    <property type="match status" value="1"/>
</dbReference>
<accession>A0A2N7Q7U6</accession>
<dbReference type="InterPro" id="IPR001296">
    <property type="entry name" value="Glyco_trans_1"/>
</dbReference>
<organism evidence="2 3">
    <name type="scientific">Thermodesulfobacterium geofontis</name>
    <dbReference type="NCBI Taxonomy" id="1295609"/>
    <lineage>
        <taxon>Bacteria</taxon>
        <taxon>Pseudomonadati</taxon>
        <taxon>Thermodesulfobacteriota</taxon>
        <taxon>Thermodesulfobacteria</taxon>
        <taxon>Thermodesulfobacteriales</taxon>
        <taxon>Thermodesulfobacteriaceae</taxon>
        <taxon>Thermodesulfobacterium</taxon>
    </lineage>
</organism>
<dbReference type="AlphaFoldDB" id="A0A2N7Q7U6"/>
<evidence type="ECO:0000313" key="3">
    <source>
        <dbReference type="Proteomes" id="UP000235619"/>
    </source>
</evidence>
<sequence length="352" mass="40723">MKKILLMRPKIGFGIGGAEYHAGKVAVKLLERGFKVGIIAHTVSFPEEILKKFEIFEVKWKGFGSVSKHLIFIYQAKKILSKLSDYYFISFFRYPYPSDLFIMCDPLIAFLIKQKNLFLNKFRLRYKILLELEKRTLAQAKKIISLFSLGKELIKQFYPENYSKTYVCHRGIDFERFNPELKNRKKFIRKELGFSDDEFLLLFVGYDIKRKGLELLLKILPSLPEKVKLLIAGVEGKSTKRKIYLGKIKEIEKYYVMADLFVLPTIYDPGALATLEALATGTPVITTPYDGTSEFVINGINGFVVERNEEALKSAIMKAMNTSFDSQKIYKTIEHLTWDNYVDCLISQLENF</sequence>
<protein>
    <recommendedName>
        <fullName evidence="1">Glycosyl transferase family 1 domain-containing protein</fullName>
    </recommendedName>
</protein>
<dbReference type="PANTHER" id="PTHR12526">
    <property type="entry name" value="GLYCOSYLTRANSFERASE"/>
    <property type="match status" value="1"/>
</dbReference>
<proteinExistence type="predicted"/>
<comment type="caution">
    <text evidence="2">The sequence shown here is derived from an EMBL/GenBank/DDBJ whole genome shotgun (WGS) entry which is preliminary data.</text>
</comment>
<reference evidence="2 3" key="1">
    <citation type="submission" date="2018-01" db="EMBL/GenBank/DDBJ databases">
        <title>Metagenomic assembled genomes from two thermal pools in the Uzon Caldera, Kamchatka, Russia.</title>
        <authorList>
            <person name="Wilkins L."/>
            <person name="Ettinger C."/>
        </authorList>
    </citation>
    <scope>NUCLEOTIDE SEQUENCE [LARGE SCALE GENOMIC DNA]</scope>
    <source>
        <strain evidence="2">ARK-04</strain>
    </source>
</reference>
<evidence type="ECO:0000313" key="2">
    <source>
        <dbReference type="EMBL" id="PMP94243.1"/>
    </source>
</evidence>
<dbReference type="SUPFAM" id="SSF53756">
    <property type="entry name" value="UDP-Glycosyltransferase/glycogen phosphorylase"/>
    <property type="match status" value="1"/>
</dbReference>
<feature type="domain" description="Glycosyl transferase family 1" evidence="1">
    <location>
        <begin position="185"/>
        <end position="324"/>
    </location>
</feature>
<dbReference type="CDD" id="cd03801">
    <property type="entry name" value="GT4_PimA-like"/>
    <property type="match status" value="1"/>
</dbReference>